<evidence type="ECO:0000313" key="9">
    <source>
        <dbReference type="EMBL" id="SEN58183.1"/>
    </source>
</evidence>
<dbReference type="AlphaFoldDB" id="A0A1H8HPY3"/>
<evidence type="ECO:0000256" key="6">
    <source>
        <dbReference type="SAM" id="SignalP"/>
    </source>
</evidence>
<dbReference type="Pfam" id="PF14322">
    <property type="entry name" value="SusD-like_3"/>
    <property type="match status" value="1"/>
</dbReference>
<feature type="chain" id="PRO_5011754935" evidence="6">
    <location>
        <begin position="24"/>
        <end position="581"/>
    </location>
</feature>
<evidence type="ECO:0000256" key="2">
    <source>
        <dbReference type="ARBA" id="ARBA00006275"/>
    </source>
</evidence>
<dbReference type="Pfam" id="PF07980">
    <property type="entry name" value="SusD_RagB"/>
    <property type="match status" value="1"/>
</dbReference>
<protein>
    <submittedName>
        <fullName evidence="9">Starch-binding associating with outer membrane</fullName>
    </submittedName>
</protein>
<dbReference type="Proteomes" id="UP000198942">
    <property type="component" value="Unassembled WGS sequence"/>
</dbReference>
<keyword evidence="4" id="KW-0472">Membrane</keyword>
<evidence type="ECO:0000259" key="7">
    <source>
        <dbReference type="Pfam" id="PF07980"/>
    </source>
</evidence>
<comment type="similarity">
    <text evidence="2">Belongs to the SusD family.</text>
</comment>
<dbReference type="InterPro" id="IPR011990">
    <property type="entry name" value="TPR-like_helical_dom_sf"/>
</dbReference>
<feature type="signal peptide" evidence="6">
    <location>
        <begin position="1"/>
        <end position="23"/>
    </location>
</feature>
<dbReference type="Gene3D" id="1.25.40.390">
    <property type="match status" value="1"/>
</dbReference>
<sequence length="581" mass="65162">MKRFNYKYIVAFALIAAVFGCKKALNLNPQDTLSDAAYWKKANDFKLAANAFYLYERTFAGTVTDGVHSDLRSDLITNSTKNVYSQGTNSVVQTDGTYNTDYQRIRNINFLLDKASTYAAPAEIAQYVAEAKFFRAYVYFDLLQIFGGVTIVSKPLDTNDPLLMAARNSRDEVTDFIIADLNAAIADLPLESVLRSADEGRVSKGAAGALLSRVALYEGTWQKSRGNATRANTLLDIAISSSKTVMTSGQYALFGTTGSSIALGDSAQKYMFILENTKSNPAGITKSANTEYILSNRYDESIRISNLNITKTTFGNGLVDWATRKLANLYLCSDGLPIEKSPLFKGYSTARSEFANRDKRMQYTLMVNGNYYWNNTNYRVTWKNDAADMANAALKPLVSNYGTGYQNQKWASERNVADTYESYDYPVIRYAEVLLNYAEATYERNGNISDADLNISLNQVRHRVNSAMPLLTNDFVTTNGLNMQTEIRRERTIELYNEGFRIDDLKRWKTAETEMPMPVQGIKWAGTEFATIWPGASTIPQDANGILIIDNARTWQDKNYLLPLPQDQIKLNNKLTQNPGW</sequence>
<dbReference type="InterPro" id="IPR033985">
    <property type="entry name" value="SusD-like_N"/>
</dbReference>
<dbReference type="GO" id="GO:0009279">
    <property type="term" value="C:cell outer membrane"/>
    <property type="evidence" value="ECO:0007669"/>
    <property type="project" value="UniProtKB-SubCell"/>
</dbReference>
<keyword evidence="5" id="KW-0998">Cell outer membrane</keyword>
<dbReference type="RefSeq" id="WP_091210902.1">
    <property type="nucleotide sequence ID" value="NZ_FOCL01000003.1"/>
</dbReference>
<dbReference type="STRING" id="551995.SAMN05192574_103590"/>
<dbReference type="InterPro" id="IPR012944">
    <property type="entry name" value="SusD_RagB_dom"/>
</dbReference>
<keyword evidence="10" id="KW-1185">Reference proteome</keyword>
<dbReference type="EMBL" id="FOCL01000003">
    <property type="protein sequence ID" value="SEN58183.1"/>
    <property type="molecule type" value="Genomic_DNA"/>
</dbReference>
<evidence type="ECO:0000256" key="4">
    <source>
        <dbReference type="ARBA" id="ARBA00023136"/>
    </source>
</evidence>
<feature type="domain" description="SusD-like N-terminal" evidence="8">
    <location>
        <begin position="78"/>
        <end position="216"/>
    </location>
</feature>
<dbReference type="OrthoDB" id="5694214at2"/>
<organism evidence="9 10">
    <name type="scientific">Mucilaginibacter gossypiicola</name>
    <dbReference type="NCBI Taxonomy" id="551995"/>
    <lineage>
        <taxon>Bacteria</taxon>
        <taxon>Pseudomonadati</taxon>
        <taxon>Bacteroidota</taxon>
        <taxon>Sphingobacteriia</taxon>
        <taxon>Sphingobacteriales</taxon>
        <taxon>Sphingobacteriaceae</taxon>
        <taxon>Mucilaginibacter</taxon>
    </lineage>
</organism>
<evidence type="ECO:0000256" key="3">
    <source>
        <dbReference type="ARBA" id="ARBA00022729"/>
    </source>
</evidence>
<feature type="domain" description="RagB/SusD" evidence="7">
    <location>
        <begin position="308"/>
        <end position="581"/>
    </location>
</feature>
<dbReference type="SUPFAM" id="SSF48452">
    <property type="entry name" value="TPR-like"/>
    <property type="match status" value="1"/>
</dbReference>
<keyword evidence="3 6" id="KW-0732">Signal</keyword>
<evidence type="ECO:0000313" key="10">
    <source>
        <dbReference type="Proteomes" id="UP000198942"/>
    </source>
</evidence>
<gene>
    <name evidence="9" type="ORF">SAMN05192574_103590</name>
</gene>
<accession>A0A1H8HPY3</accession>
<evidence type="ECO:0000256" key="1">
    <source>
        <dbReference type="ARBA" id="ARBA00004442"/>
    </source>
</evidence>
<reference evidence="10" key="1">
    <citation type="submission" date="2016-10" db="EMBL/GenBank/DDBJ databases">
        <authorList>
            <person name="Varghese N."/>
            <person name="Submissions S."/>
        </authorList>
    </citation>
    <scope>NUCLEOTIDE SEQUENCE [LARGE SCALE GENOMIC DNA]</scope>
    <source>
        <strain evidence="10">Gh-48</strain>
    </source>
</reference>
<name>A0A1H8HPY3_9SPHI</name>
<evidence type="ECO:0000256" key="5">
    <source>
        <dbReference type="ARBA" id="ARBA00023237"/>
    </source>
</evidence>
<proteinExistence type="inferred from homology"/>
<comment type="subcellular location">
    <subcellularLocation>
        <location evidence="1">Cell outer membrane</location>
    </subcellularLocation>
</comment>
<evidence type="ECO:0000259" key="8">
    <source>
        <dbReference type="Pfam" id="PF14322"/>
    </source>
</evidence>
<dbReference type="PROSITE" id="PS51257">
    <property type="entry name" value="PROKAR_LIPOPROTEIN"/>
    <property type="match status" value="1"/>
</dbReference>